<dbReference type="InterPro" id="IPR005797">
    <property type="entry name" value="Cyt_b/b6_N"/>
</dbReference>
<feature type="domain" description="Cytochrome b/b6 C-terminal region profile" evidence="24">
    <location>
        <begin position="248"/>
        <end position="349"/>
    </location>
</feature>
<dbReference type="SUPFAM" id="SSF81342">
    <property type="entry name" value="Transmembrane di-heme cytochromes"/>
    <property type="match status" value="1"/>
</dbReference>
<evidence type="ECO:0000256" key="23">
    <source>
        <dbReference type="SAM" id="Phobius"/>
    </source>
</evidence>
<organism evidence="26">
    <name type="scientific">Neoseiulus womersleyi</name>
    <dbReference type="NCBI Taxonomy" id="322050"/>
    <lineage>
        <taxon>Eukaryota</taxon>
        <taxon>Metazoa</taxon>
        <taxon>Ecdysozoa</taxon>
        <taxon>Arthropoda</taxon>
        <taxon>Chelicerata</taxon>
        <taxon>Arachnida</taxon>
        <taxon>Acari</taxon>
        <taxon>Parasitiformes</taxon>
        <taxon>Mesostigmata</taxon>
        <taxon>Gamasina</taxon>
        <taxon>Phytoseioidea</taxon>
        <taxon>Phytoseiidae</taxon>
        <taxon>Amblyseiinae</taxon>
        <taxon>Neoseiulus</taxon>
    </lineage>
</organism>
<feature type="transmembrane region" description="Helical" evidence="23">
    <location>
        <begin position="135"/>
        <end position="156"/>
    </location>
</feature>
<comment type="cofactor">
    <cofactor evidence="22">
        <name>heme</name>
        <dbReference type="ChEBI" id="CHEBI:30413"/>
    </cofactor>
    <text evidence="22">Binds 2 heme groups non-covalently.</text>
</comment>
<evidence type="ECO:0000256" key="16">
    <source>
        <dbReference type="ARBA" id="ARBA00023136"/>
    </source>
</evidence>
<comment type="subcellular location">
    <subcellularLocation>
        <location evidence="2">Mitochondrion inner membrane</location>
        <topology evidence="2">Multi-pass membrane protein</topology>
    </subcellularLocation>
</comment>
<dbReference type="InterPro" id="IPR036150">
    <property type="entry name" value="Cyt_b/b6_C_sf"/>
</dbReference>
<protein>
    <recommendedName>
        <fullName evidence="4">Cytochrome b</fullName>
    </recommendedName>
    <alternativeName>
        <fullName evidence="18">Complex III subunit 3</fullName>
    </alternativeName>
    <alternativeName>
        <fullName evidence="19">Complex III subunit III</fullName>
    </alternativeName>
    <alternativeName>
        <fullName evidence="17">Cytochrome b-c1 complex subunit 3</fullName>
    </alternativeName>
    <alternativeName>
        <fullName evidence="20">Ubiquinol-cytochrome-c reductase complex cytochrome b subunit</fullName>
    </alternativeName>
</protein>
<dbReference type="GO" id="GO:0005743">
    <property type="term" value="C:mitochondrial inner membrane"/>
    <property type="evidence" value="ECO:0007669"/>
    <property type="project" value="UniProtKB-SubCell"/>
</dbReference>
<dbReference type="PANTHER" id="PTHR19271">
    <property type="entry name" value="CYTOCHROME B"/>
    <property type="match status" value="1"/>
</dbReference>
<keyword evidence="6 22" id="KW-0349">Heme</keyword>
<keyword evidence="7" id="KW-0679">Respiratory chain</keyword>
<feature type="transmembrane region" description="Helical" evidence="23">
    <location>
        <begin position="20"/>
        <end position="44"/>
    </location>
</feature>
<reference evidence="26" key="1">
    <citation type="journal article" date="2021" name="Int. J. Biol. Macromol.">
        <title>Massive gene rearrangement in mitogenomes of phytoseiid mites.</title>
        <authorList>
            <person name="Zhang B."/>
            <person name="Havird J.C."/>
            <person name="Wang E."/>
            <person name="Lv J."/>
            <person name="Xu X."/>
        </authorList>
    </citation>
    <scope>NUCLEOTIDE SEQUENCE</scope>
</reference>
<evidence type="ECO:0000256" key="3">
    <source>
        <dbReference type="ARBA" id="ARBA00011649"/>
    </source>
</evidence>
<evidence type="ECO:0000256" key="1">
    <source>
        <dbReference type="ARBA" id="ARBA00002566"/>
    </source>
</evidence>
<dbReference type="InterPro" id="IPR027387">
    <property type="entry name" value="Cytb/b6-like_sf"/>
</dbReference>
<evidence type="ECO:0000256" key="18">
    <source>
        <dbReference type="ARBA" id="ARBA00031681"/>
    </source>
</evidence>
<feature type="transmembrane region" description="Helical" evidence="23">
    <location>
        <begin position="65"/>
        <end position="88"/>
    </location>
</feature>
<evidence type="ECO:0000256" key="20">
    <source>
        <dbReference type="ARBA" id="ARBA00032818"/>
    </source>
</evidence>
<evidence type="ECO:0000256" key="10">
    <source>
        <dbReference type="ARBA" id="ARBA00022792"/>
    </source>
</evidence>
<evidence type="ECO:0000256" key="8">
    <source>
        <dbReference type="ARBA" id="ARBA00022692"/>
    </source>
</evidence>
<evidence type="ECO:0000256" key="6">
    <source>
        <dbReference type="ARBA" id="ARBA00022617"/>
    </source>
</evidence>
<feature type="binding site" description="axial binding residue" evidence="22">
    <location>
        <position position="87"/>
    </location>
    <ligand>
        <name>heme b</name>
        <dbReference type="ChEBI" id="CHEBI:60344"/>
        <label>b566</label>
    </ligand>
    <ligandPart>
        <name>Fe</name>
        <dbReference type="ChEBI" id="CHEBI:18248"/>
    </ligandPart>
</feature>
<geneLocation type="mitochondrion" evidence="26"/>
<feature type="transmembrane region" description="Helical" evidence="23">
    <location>
        <begin position="219"/>
        <end position="240"/>
    </location>
</feature>
<evidence type="ECO:0000256" key="12">
    <source>
        <dbReference type="ARBA" id="ARBA00022989"/>
    </source>
</evidence>
<keyword evidence="8 23" id="KW-0812">Transmembrane</keyword>
<evidence type="ECO:0000259" key="24">
    <source>
        <dbReference type="Pfam" id="PF00032"/>
    </source>
</evidence>
<feature type="transmembrane region" description="Helical" evidence="23">
    <location>
        <begin position="168"/>
        <end position="190"/>
    </location>
</feature>
<feature type="binding site" description="axial binding residue" evidence="22">
    <location>
        <position position="186"/>
    </location>
    <ligand>
        <name>heme b</name>
        <dbReference type="ChEBI" id="CHEBI:60344"/>
        <label>b566</label>
    </ligand>
    <ligandPart>
        <name>Fe</name>
        <dbReference type="ChEBI" id="CHEBI:18248"/>
    </ligandPart>
</feature>
<keyword evidence="10" id="KW-0999">Mitochondrion inner membrane</keyword>
<feature type="domain" description="Cytochrome b/b6 N-terminal region profile" evidence="25">
    <location>
        <begin position="9"/>
        <end position="193"/>
    </location>
</feature>
<evidence type="ECO:0000256" key="11">
    <source>
        <dbReference type="ARBA" id="ARBA00022982"/>
    </source>
</evidence>
<dbReference type="SUPFAM" id="SSF81648">
    <property type="entry name" value="a domain/subunit of cytochrome bc1 complex (Ubiquinol-cytochrome c reductase)"/>
    <property type="match status" value="1"/>
</dbReference>
<gene>
    <name evidence="26" type="primary">cob</name>
</gene>
<evidence type="ECO:0000313" key="26">
    <source>
        <dbReference type="EMBL" id="QXT43909.1"/>
    </source>
</evidence>
<keyword evidence="13 22" id="KW-0408">Iron</keyword>
<dbReference type="GO" id="GO:0008121">
    <property type="term" value="F:quinol-cytochrome-c reductase activity"/>
    <property type="evidence" value="ECO:0007669"/>
    <property type="project" value="InterPro"/>
</dbReference>
<evidence type="ECO:0000256" key="13">
    <source>
        <dbReference type="ARBA" id="ARBA00023004"/>
    </source>
</evidence>
<evidence type="ECO:0000256" key="22">
    <source>
        <dbReference type="PIRSR" id="PIRSR038885-2"/>
    </source>
</evidence>
<dbReference type="EMBL" id="MW762685">
    <property type="protein sequence ID" value="QXT43909.1"/>
    <property type="molecule type" value="Genomic_DNA"/>
</dbReference>
<keyword evidence="16 23" id="KW-0472">Membrane</keyword>
<feature type="transmembrane region" description="Helical" evidence="23">
    <location>
        <begin position="310"/>
        <end position="331"/>
    </location>
</feature>
<comment type="function">
    <text evidence="1">Component of the ubiquinol-cytochrome c reductase complex (complex III or cytochrome b-c1 complex) that is part of the mitochondrial respiratory chain. The b-c1 complex mediates electron transfer from ubiquinol to cytochrome c. Contributes to the generation of a proton gradient across the mitochondrial membrane that is then used for ATP synthesis.</text>
</comment>
<evidence type="ECO:0000256" key="19">
    <source>
        <dbReference type="ARBA" id="ARBA00032600"/>
    </source>
</evidence>
<dbReference type="InterPro" id="IPR030689">
    <property type="entry name" value="Cytochrome_b"/>
</dbReference>
<proteinExistence type="predicted"/>
<feature type="transmembrane region" description="Helical" evidence="23">
    <location>
        <begin position="278"/>
        <end position="298"/>
    </location>
</feature>
<dbReference type="Pfam" id="PF00033">
    <property type="entry name" value="Cytochrome_B"/>
    <property type="match status" value="1"/>
</dbReference>
<comment type="subunit">
    <text evidence="3">The main subunits of complex b-c1 are: cytochrome b, cytochrome c1 and the Rieske protein.</text>
</comment>
<evidence type="ECO:0000256" key="5">
    <source>
        <dbReference type="ARBA" id="ARBA00022448"/>
    </source>
</evidence>
<evidence type="ECO:0000256" key="17">
    <source>
        <dbReference type="ARBA" id="ARBA00029812"/>
    </source>
</evidence>
<keyword evidence="11" id="KW-0249">Electron transport</keyword>
<dbReference type="InterPro" id="IPR016174">
    <property type="entry name" value="Di-haem_cyt_TM"/>
</dbReference>
<dbReference type="GO" id="GO:0006122">
    <property type="term" value="P:mitochondrial electron transport, ubiquinol to cytochrome c"/>
    <property type="evidence" value="ECO:0007669"/>
    <property type="project" value="TreeGrafter"/>
</dbReference>
<keyword evidence="12 23" id="KW-1133">Transmembrane helix</keyword>
<dbReference type="GO" id="GO:0016491">
    <property type="term" value="F:oxidoreductase activity"/>
    <property type="evidence" value="ECO:0007669"/>
    <property type="project" value="InterPro"/>
</dbReference>
<dbReference type="CDD" id="cd00284">
    <property type="entry name" value="Cytochrome_b_N"/>
    <property type="match status" value="1"/>
</dbReference>
<dbReference type="AlphaFoldDB" id="A0A8F6U369"/>
<sequence length="356" mass="41495">MFSKTIKFSSMPMPSNIHYWWNFGSLLALCLAIQIISGLLLSMFYENNMIDSFSSISQIERNINYGWLIRSLHANTASMFFLFIYIHISRGLFYKSFNLKYVWMSGFTILMLLFAIAFLGYVLPWGQMSFWGATVITNLLSSIPYIGTHMTLWLWGSFSINKPTLMRFFSLHFLLPMVMTLIIIIHLTFLHQKKSNNPLGLNSNIDSIPFQPFFLWKDIMGIMISFILVINISLIFPFLLMDPDNFSPANPLSTPPHIQPEWYFLFAYAILRTIPNKLGGVIALLMAIFIIFTLPFMTKTKKHTMKNKQIYKALLLFWWINFMFLTVMGAMTIEYPFVELSSMSSLIYFLFFSYIL</sequence>
<dbReference type="Pfam" id="PF00032">
    <property type="entry name" value="Cytochrom_B_C"/>
    <property type="match status" value="1"/>
</dbReference>
<evidence type="ECO:0000256" key="2">
    <source>
        <dbReference type="ARBA" id="ARBA00004448"/>
    </source>
</evidence>
<evidence type="ECO:0000256" key="14">
    <source>
        <dbReference type="ARBA" id="ARBA00023075"/>
    </source>
</evidence>
<feature type="binding site" description="axial binding residue" evidence="22">
    <location>
        <position position="172"/>
    </location>
    <ligand>
        <name>heme b</name>
        <dbReference type="ChEBI" id="CHEBI:60344"/>
        <label>b562</label>
    </ligand>
    <ligandPart>
        <name>Fe</name>
        <dbReference type="ChEBI" id="CHEBI:18248"/>
    </ligandPart>
</feature>
<feature type="binding site" evidence="21">
    <location>
        <position position="191"/>
    </location>
    <ligand>
        <name>a ubiquinone</name>
        <dbReference type="ChEBI" id="CHEBI:16389"/>
    </ligand>
</feature>
<dbReference type="Gene3D" id="1.20.810.10">
    <property type="entry name" value="Cytochrome Bc1 Complex, Chain C"/>
    <property type="match status" value="1"/>
</dbReference>
<feature type="transmembrane region" description="Helical" evidence="23">
    <location>
        <begin position="100"/>
        <end position="123"/>
    </location>
</feature>
<dbReference type="PANTHER" id="PTHR19271:SF16">
    <property type="entry name" value="CYTOCHROME B"/>
    <property type="match status" value="1"/>
</dbReference>
<feature type="binding site" description="axial binding residue" evidence="22">
    <location>
        <position position="73"/>
    </location>
    <ligand>
        <name>heme b</name>
        <dbReference type="ChEBI" id="CHEBI:60344"/>
        <label>b562</label>
    </ligand>
    <ligandPart>
        <name>Fe</name>
        <dbReference type="ChEBI" id="CHEBI:18248"/>
    </ligandPart>
</feature>
<evidence type="ECO:0000256" key="4">
    <source>
        <dbReference type="ARBA" id="ARBA00013531"/>
    </source>
</evidence>
<keyword evidence="9 22" id="KW-0479">Metal-binding</keyword>
<keyword evidence="15 26" id="KW-0496">Mitochondrion</keyword>
<dbReference type="GO" id="GO:0046872">
    <property type="term" value="F:metal ion binding"/>
    <property type="evidence" value="ECO:0007669"/>
    <property type="project" value="UniProtKB-KW"/>
</dbReference>
<evidence type="ECO:0000256" key="15">
    <source>
        <dbReference type="ARBA" id="ARBA00023128"/>
    </source>
</evidence>
<evidence type="ECO:0000256" key="7">
    <source>
        <dbReference type="ARBA" id="ARBA00022660"/>
    </source>
</evidence>
<keyword evidence="14" id="KW-0830">Ubiquinone</keyword>
<keyword evidence="5" id="KW-0813">Transport</keyword>
<dbReference type="GO" id="GO:0045275">
    <property type="term" value="C:respiratory chain complex III"/>
    <property type="evidence" value="ECO:0007669"/>
    <property type="project" value="InterPro"/>
</dbReference>
<dbReference type="InterPro" id="IPR048259">
    <property type="entry name" value="Cytochrome_b_N_euk/bac"/>
</dbReference>
<name>A0A8F6U369_9ACAR</name>
<dbReference type="PIRSF" id="PIRSF038885">
    <property type="entry name" value="COB"/>
    <property type="match status" value="1"/>
</dbReference>
<evidence type="ECO:0000256" key="9">
    <source>
        <dbReference type="ARBA" id="ARBA00022723"/>
    </source>
</evidence>
<evidence type="ECO:0000256" key="21">
    <source>
        <dbReference type="PIRSR" id="PIRSR038885-1"/>
    </source>
</evidence>
<evidence type="ECO:0000259" key="25">
    <source>
        <dbReference type="Pfam" id="PF00033"/>
    </source>
</evidence>
<dbReference type="InterPro" id="IPR005798">
    <property type="entry name" value="Cyt_b/b6_C"/>
</dbReference>
<accession>A0A8F6U369</accession>